<evidence type="ECO:0000313" key="5">
    <source>
        <dbReference type="Proteomes" id="UP000537130"/>
    </source>
</evidence>
<keyword evidence="2" id="KW-0175">Coiled coil</keyword>
<comment type="caution">
    <text evidence="4">The sequence shown here is derived from an EMBL/GenBank/DDBJ whole genome shotgun (WGS) entry which is preliminary data.</text>
</comment>
<feature type="domain" description="Multidrug resistance protein MdtA-like barrel-sandwich hybrid" evidence="3">
    <location>
        <begin position="71"/>
        <end position="213"/>
    </location>
</feature>
<protein>
    <submittedName>
        <fullName evidence="4">RND family efflux transporter MFP subunit</fullName>
    </submittedName>
</protein>
<dbReference type="Proteomes" id="UP000537130">
    <property type="component" value="Unassembled WGS sequence"/>
</dbReference>
<dbReference type="GO" id="GO:0015562">
    <property type="term" value="F:efflux transmembrane transporter activity"/>
    <property type="evidence" value="ECO:0007669"/>
    <property type="project" value="TreeGrafter"/>
</dbReference>
<comment type="similarity">
    <text evidence="1">Belongs to the membrane fusion protein (MFP) (TC 8.A.1) family.</text>
</comment>
<evidence type="ECO:0000259" key="3">
    <source>
        <dbReference type="Pfam" id="PF25917"/>
    </source>
</evidence>
<dbReference type="PANTHER" id="PTHR30469:SF12">
    <property type="entry name" value="MULTIDRUG RESISTANCE PROTEIN MDTA"/>
    <property type="match status" value="1"/>
</dbReference>
<dbReference type="Gene3D" id="1.10.287.470">
    <property type="entry name" value="Helix hairpin bin"/>
    <property type="match status" value="1"/>
</dbReference>
<gene>
    <name evidence="4" type="ORF">FHR99_001627</name>
</gene>
<name>A0A7W4W4M7_9GAMM</name>
<dbReference type="NCBIfam" id="TIGR01730">
    <property type="entry name" value="RND_mfp"/>
    <property type="match status" value="1"/>
</dbReference>
<dbReference type="Gene3D" id="2.40.420.20">
    <property type="match status" value="1"/>
</dbReference>
<evidence type="ECO:0000256" key="1">
    <source>
        <dbReference type="ARBA" id="ARBA00009477"/>
    </source>
</evidence>
<feature type="coiled-coil region" evidence="2">
    <location>
        <begin position="162"/>
        <end position="189"/>
    </location>
</feature>
<dbReference type="Gene3D" id="2.40.30.170">
    <property type="match status" value="1"/>
</dbReference>
<dbReference type="GO" id="GO:1990281">
    <property type="term" value="C:efflux pump complex"/>
    <property type="evidence" value="ECO:0007669"/>
    <property type="project" value="TreeGrafter"/>
</dbReference>
<dbReference type="SUPFAM" id="SSF111369">
    <property type="entry name" value="HlyD-like secretion proteins"/>
    <property type="match status" value="1"/>
</dbReference>
<dbReference type="Gene3D" id="2.40.50.100">
    <property type="match status" value="1"/>
</dbReference>
<keyword evidence="5" id="KW-1185">Reference proteome</keyword>
<dbReference type="RefSeq" id="WP_183410018.1">
    <property type="nucleotide sequence ID" value="NZ_JACHWY010000001.1"/>
</dbReference>
<dbReference type="InterPro" id="IPR058625">
    <property type="entry name" value="MdtA-like_BSH"/>
</dbReference>
<dbReference type="EMBL" id="JACHWY010000001">
    <property type="protein sequence ID" value="MBB3047391.1"/>
    <property type="molecule type" value="Genomic_DNA"/>
</dbReference>
<evidence type="ECO:0000313" key="4">
    <source>
        <dbReference type="EMBL" id="MBB3047391.1"/>
    </source>
</evidence>
<sequence>MGKFVYNLFFCAVILGLAAAGALTLYLNRPEPAKVEIESTPLVVDAAEVVKQDVPVSIDSQGSVSPRTQTTLIAEVSGRVVQVSDKFKAGGFFEAGETLLQIDDRDYRAELKRAEAAVASARSHLALEKGRAQVAYRDWLKFSNGVKRNSEADALAQRKPQLAEAQAKLDSAEADLQRARDNLERTTLKLPYAGMVQAKQVDIGQYVTVGTQLAKTFAIDVVEVRLPIPDDRLSYLNLPTLTGDQSALPSVTLSAQLGDQVVEWPAKLVRTEGVLDDRSRVLFAVAEVVDPYGILTPRDTPLRVGTFVQASISGKTMPDIVVLPRHILRTGNQVWVIDDKNRLINRQVKLLRTDGALAYIYQGLEEGERVSLSSAPHAVAGTQVELNNQVKTSSLLTGKSAKSDSRFRDTGA</sequence>
<dbReference type="InterPro" id="IPR006143">
    <property type="entry name" value="RND_pump_MFP"/>
</dbReference>
<accession>A0A7W4W4M7</accession>
<dbReference type="PANTHER" id="PTHR30469">
    <property type="entry name" value="MULTIDRUG RESISTANCE PROTEIN MDTA"/>
    <property type="match status" value="1"/>
</dbReference>
<dbReference type="AlphaFoldDB" id="A0A7W4W4M7"/>
<organism evidence="4 5">
    <name type="scientific">Litorivivens lipolytica</name>
    <dbReference type="NCBI Taxonomy" id="1524264"/>
    <lineage>
        <taxon>Bacteria</taxon>
        <taxon>Pseudomonadati</taxon>
        <taxon>Pseudomonadota</taxon>
        <taxon>Gammaproteobacteria</taxon>
        <taxon>Litorivivens</taxon>
    </lineage>
</organism>
<dbReference type="Pfam" id="PF25917">
    <property type="entry name" value="BSH_RND"/>
    <property type="match status" value="1"/>
</dbReference>
<evidence type="ECO:0000256" key="2">
    <source>
        <dbReference type="SAM" id="Coils"/>
    </source>
</evidence>
<reference evidence="4 5" key="1">
    <citation type="submission" date="2020-08" db="EMBL/GenBank/DDBJ databases">
        <title>Genomic Encyclopedia of Type Strains, Phase III (KMG-III): the genomes of soil and plant-associated and newly described type strains.</title>
        <authorList>
            <person name="Whitman W."/>
        </authorList>
    </citation>
    <scope>NUCLEOTIDE SEQUENCE [LARGE SCALE GENOMIC DNA]</scope>
    <source>
        <strain evidence="4 5">CECT 8654</strain>
    </source>
</reference>
<proteinExistence type="inferred from homology"/>